<dbReference type="GO" id="GO:0044877">
    <property type="term" value="F:protein-containing complex binding"/>
    <property type="evidence" value="ECO:0007669"/>
    <property type="project" value="TreeGrafter"/>
</dbReference>
<evidence type="ECO:0000313" key="2">
    <source>
        <dbReference type="EMBL" id="EHP71094.1"/>
    </source>
</evidence>
<organism evidence="2 3">
    <name type="scientific">Metallosphaera yellowstonensis MK1</name>
    <dbReference type="NCBI Taxonomy" id="671065"/>
    <lineage>
        <taxon>Archaea</taxon>
        <taxon>Thermoproteota</taxon>
        <taxon>Thermoprotei</taxon>
        <taxon>Sulfolobales</taxon>
        <taxon>Sulfolobaceae</taxon>
        <taxon>Metallosphaera</taxon>
    </lineage>
</organism>
<dbReference type="InterPro" id="IPR036291">
    <property type="entry name" value="NAD(P)-bd_dom_sf"/>
</dbReference>
<dbReference type="SUPFAM" id="SSF51735">
    <property type="entry name" value="NAD(P)-binding Rossmann-fold domains"/>
    <property type="match status" value="1"/>
</dbReference>
<evidence type="ECO:0000259" key="1">
    <source>
        <dbReference type="Pfam" id="PF01370"/>
    </source>
</evidence>
<dbReference type="STRING" id="671065.MetMK1DRAFT_00015980"/>
<dbReference type="PANTHER" id="PTHR12126">
    <property type="entry name" value="NADH-UBIQUINONE OXIDOREDUCTASE 39 KDA SUBUNIT-RELATED"/>
    <property type="match status" value="1"/>
</dbReference>
<evidence type="ECO:0000313" key="3">
    <source>
        <dbReference type="Proteomes" id="UP000003980"/>
    </source>
</evidence>
<keyword evidence="3" id="KW-1185">Reference proteome</keyword>
<dbReference type="RefSeq" id="WP_009072215.1">
    <property type="nucleotide sequence ID" value="NZ_JH597761.1"/>
</dbReference>
<dbReference type="EMBL" id="JH597761">
    <property type="protein sequence ID" value="EHP71094.1"/>
    <property type="molecule type" value="Genomic_DNA"/>
</dbReference>
<dbReference type="Proteomes" id="UP000003980">
    <property type="component" value="Unassembled WGS sequence"/>
</dbReference>
<accession>H2C503</accession>
<name>H2C503_9CREN</name>
<dbReference type="HOGENOM" id="CLU_870449_0_0_2"/>
<dbReference type="eggNOG" id="arCOG03016">
    <property type="taxonomic scope" value="Archaea"/>
</dbReference>
<feature type="domain" description="NAD-dependent epimerase/dehydratase" evidence="1">
    <location>
        <begin position="4"/>
        <end position="178"/>
    </location>
</feature>
<proteinExistence type="predicted"/>
<dbReference type="AlphaFoldDB" id="H2C503"/>
<protein>
    <submittedName>
        <fullName evidence="2">Male sterility protein</fullName>
    </submittedName>
</protein>
<dbReference type="Gene3D" id="3.40.50.720">
    <property type="entry name" value="NAD(P)-binding Rossmann-like Domain"/>
    <property type="match status" value="1"/>
</dbReference>
<reference evidence="2 3" key="1">
    <citation type="submission" date="2012-01" db="EMBL/GenBank/DDBJ databases">
        <title>Improved High-Quality Draft sequence of Metallosphaera yellowstonensis MK1.</title>
        <authorList>
            <consortium name="US DOE Joint Genome Institute"/>
            <person name="Lucas S."/>
            <person name="Han J."/>
            <person name="Cheng J.-F."/>
            <person name="Goodwin L."/>
            <person name="Pitluck S."/>
            <person name="Peters L."/>
            <person name="Teshima H."/>
            <person name="Detter J.C."/>
            <person name="Han C."/>
            <person name="Tapia R."/>
            <person name="Land M."/>
            <person name="Hauser L."/>
            <person name="Kyrpides N."/>
            <person name="Kozubal M."/>
            <person name="Macur R.E."/>
            <person name="Jay Z."/>
            <person name="Inskeep W."/>
            <person name="Woyke T."/>
        </authorList>
    </citation>
    <scope>NUCLEOTIDE SEQUENCE [LARGE SCALE GENOMIC DNA]</scope>
    <source>
        <strain evidence="2 3">MK1</strain>
    </source>
</reference>
<dbReference type="PANTHER" id="PTHR12126:SF11">
    <property type="entry name" value="NADH DEHYDROGENASE [UBIQUINONE] 1 ALPHA SUBCOMPLEX SUBUNIT 9, MITOCHONDRIAL"/>
    <property type="match status" value="1"/>
</dbReference>
<dbReference type="OrthoDB" id="213145at2157"/>
<sequence>MRYLIVGLGFIATHIGLRLSQYKDTSSVTVTYRSLNPVKEEYVKLLKGRVDVVKADPMDEQFRKLVRDSDTVVNLVGEISGSEETLRRANVEVPTALARMSAKEGKQFIHFSGATSTGATGTNVRVEQEHCKGVSPTTTFEITKCQGERSVMNETEKEGTPLAILRPTLVYGRYAAHVQFVSMYRLAKVGLLPKLGLLMATVNADWLGDAVRSLSQKRPRRLYVYASECGTVPVSRFFQLMAESLKRRGIQLPVPLGIAKAFLPKDIRALLRYSGTSYDCQPFKEISGHSEFDPEEVSLNALFLRDLEKKGKLIPT</sequence>
<dbReference type="Pfam" id="PF01370">
    <property type="entry name" value="Epimerase"/>
    <property type="match status" value="1"/>
</dbReference>
<gene>
    <name evidence="2" type="ORF">MetMK1DRAFT_00015980</name>
</gene>
<dbReference type="InterPro" id="IPR001509">
    <property type="entry name" value="Epimerase_deHydtase"/>
</dbReference>
<dbReference type="InterPro" id="IPR051207">
    <property type="entry name" value="ComplexI_NDUFA9_subunit"/>
</dbReference>